<keyword evidence="1" id="KW-0175">Coiled coil</keyword>
<dbReference type="OrthoDB" id="2491867at2759"/>
<proteinExistence type="predicted"/>
<comment type="caution">
    <text evidence="2">The sequence shown here is derived from an EMBL/GenBank/DDBJ whole genome shotgun (WGS) entry which is preliminary data.</text>
</comment>
<dbReference type="EMBL" id="CAJVPY010044061">
    <property type="protein sequence ID" value="CAG8808657.1"/>
    <property type="molecule type" value="Genomic_DNA"/>
</dbReference>
<gene>
    <name evidence="2" type="ORF">DERYTH_LOCUS24934</name>
</gene>
<feature type="coiled-coil region" evidence="1">
    <location>
        <begin position="17"/>
        <end position="51"/>
    </location>
</feature>
<evidence type="ECO:0000256" key="1">
    <source>
        <dbReference type="SAM" id="Coils"/>
    </source>
</evidence>
<organism evidence="2 3">
    <name type="scientific">Dentiscutata erythropus</name>
    <dbReference type="NCBI Taxonomy" id="1348616"/>
    <lineage>
        <taxon>Eukaryota</taxon>
        <taxon>Fungi</taxon>
        <taxon>Fungi incertae sedis</taxon>
        <taxon>Mucoromycota</taxon>
        <taxon>Glomeromycotina</taxon>
        <taxon>Glomeromycetes</taxon>
        <taxon>Diversisporales</taxon>
        <taxon>Gigasporaceae</taxon>
        <taxon>Dentiscutata</taxon>
    </lineage>
</organism>
<protein>
    <submittedName>
        <fullName evidence="2">1102_t:CDS:1</fullName>
    </submittedName>
</protein>
<evidence type="ECO:0000313" key="3">
    <source>
        <dbReference type="Proteomes" id="UP000789405"/>
    </source>
</evidence>
<feature type="non-terminal residue" evidence="2">
    <location>
        <position position="141"/>
    </location>
</feature>
<sequence>VYEQKIKKLKLEFEDTYQQIEKEAVKVIDKIKEKIKEKNKIIDELNQYEQEKLFNQVYTAVNDFTGETYNFVELKEELVENTIQKDKENKEIDIKKLDKNDNKEANINKEPEDLLKYNYVYHETFGKKSENELYYESDNRS</sequence>
<dbReference type="Proteomes" id="UP000789405">
    <property type="component" value="Unassembled WGS sequence"/>
</dbReference>
<accession>A0A9N9K2E0</accession>
<dbReference type="AlphaFoldDB" id="A0A9N9K2E0"/>
<keyword evidence="3" id="KW-1185">Reference proteome</keyword>
<reference evidence="2" key="1">
    <citation type="submission" date="2021-06" db="EMBL/GenBank/DDBJ databases">
        <authorList>
            <person name="Kallberg Y."/>
            <person name="Tangrot J."/>
            <person name="Rosling A."/>
        </authorList>
    </citation>
    <scope>NUCLEOTIDE SEQUENCE</scope>
    <source>
        <strain evidence="2">MA453B</strain>
    </source>
</reference>
<evidence type="ECO:0000313" key="2">
    <source>
        <dbReference type="EMBL" id="CAG8808657.1"/>
    </source>
</evidence>
<name>A0A9N9K2E0_9GLOM</name>